<evidence type="ECO:0000256" key="3">
    <source>
        <dbReference type="ARBA" id="ARBA00023155"/>
    </source>
</evidence>
<dbReference type="GO" id="GO:0005634">
    <property type="term" value="C:nucleus"/>
    <property type="evidence" value="ECO:0007669"/>
    <property type="project" value="UniProtKB-SubCell"/>
</dbReference>
<evidence type="ECO:0000313" key="9">
    <source>
        <dbReference type="EMBL" id="KAF6288343.1"/>
    </source>
</evidence>
<accession>A0A7J7SJ38</accession>
<feature type="region of interest" description="Disordered" evidence="7">
    <location>
        <begin position="66"/>
        <end position="134"/>
    </location>
</feature>
<name>A0A7J7SJ38_RHIFE</name>
<feature type="compositionally biased region" description="Polar residues" evidence="7">
    <location>
        <begin position="92"/>
        <end position="106"/>
    </location>
</feature>
<gene>
    <name evidence="9" type="ORF">mRhiFer1_007688</name>
</gene>
<feature type="compositionally biased region" description="Basic and acidic residues" evidence="7">
    <location>
        <begin position="108"/>
        <end position="118"/>
    </location>
</feature>
<keyword evidence="2 5" id="KW-0238">DNA-binding</keyword>
<dbReference type="Pfam" id="PF00046">
    <property type="entry name" value="Homeodomain"/>
    <property type="match status" value="1"/>
</dbReference>
<dbReference type="SUPFAM" id="SSF46689">
    <property type="entry name" value="Homeodomain-like"/>
    <property type="match status" value="1"/>
</dbReference>
<dbReference type="PANTHER" id="PTHR45793:SF18">
    <property type="entry name" value="PAIRED-LIKE HOMEODOMAIN TRANSCRIPTION FACTOR LEUTX"/>
    <property type="match status" value="1"/>
</dbReference>
<dbReference type="Gene3D" id="1.10.10.60">
    <property type="entry name" value="Homeodomain-like"/>
    <property type="match status" value="1"/>
</dbReference>
<keyword evidence="3 5" id="KW-0371">Homeobox</keyword>
<dbReference type="InterPro" id="IPR009057">
    <property type="entry name" value="Homeodomain-like_sf"/>
</dbReference>
<feature type="domain" description="Homeobox" evidence="8">
    <location>
        <begin position="6"/>
        <end position="66"/>
    </location>
</feature>
<comment type="caution">
    <text evidence="9">The sequence shown here is derived from an EMBL/GenBank/DDBJ whole genome shotgun (WGS) entry which is preliminary data.</text>
</comment>
<keyword evidence="4 5" id="KW-0539">Nucleus</keyword>
<dbReference type="InterPro" id="IPR001356">
    <property type="entry name" value="HD"/>
</dbReference>
<evidence type="ECO:0000259" key="8">
    <source>
        <dbReference type="PROSITE" id="PS50071"/>
    </source>
</evidence>
<dbReference type="GO" id="GO:0000978">
    <property type="term" value="F:RNA polymerase II cis-regulatory region sequence-specific DNA binding"/>
    <property type="evidence" value="ECO:0007669"/>
    <property type="project" value="TreeGrafter"/>
</dbReference>
<dbReference type="AlphaFoldDB" id="A0A7J7SJ38"/>
<organism evidence="9 10">
    <name type="scientific">Rhinolophus ferrumequinum</name>
    <name type="common">Greater horseshoe bat</name>
    <dbReference type="NCBI Taxonomy" id="59479"/>
    <lineage>
        <taxon>Eukaryota</taxon>
        <taxon>Metazoa</taxon>
        <taxon>Chordata</taxon>
        <taxon>Craniata</taxon>
        <taxon>Vertebrata</taxon>
        <taxon>Euteleostomi</taxon>
        <taxon>Mammalia</taxon>
        <taxon>Eutheria</taxon>
        <taxon>Laurasiatheria</taxon>
        <taxon>Chiroptera</taxon>
        <taxon>Yinpterochiroptera</taxon>
        <taxon>Rhinolophoidea</taxon>
        <taxon>Rhinolophidae</taxon>
        <taxon>Rhinolophinae</taxon>
        <taxon>Rhinolophus</taxon>
    </lineage>
</organism>
<evidence type="ECO:0000256" key="2">
    <source>
        <dbReference type="ARBA" id="ARBA00023125"/>
    </source>
</evidence>
<evidence type="ECO:0000256" key="6">
    <source>
        <dbReference type="RuleBase" id="RU000682"/>
    </source>
</evidence>
<dbReference type="CDD" id="cd00086">
    <property type="entry name" value="homeodomain"/>
    <property type="match status" value="1"/>
</dbReference>
<evidence type="ECO:0000256" key="4">
    <source>
        <dbReference type="ARBA" id="ARBA00023242"/>
    </source>
</evidence>
<dbReference type="Proteomes" id="UP000585614">
    <property type="component" value="Unassembled WGS sequence"/>
</dbReference>
<evidence type="ECO:0000256" key="1">
    <source>
        <dbReference type="ARBA" id="ARBA00004123"/>
    </source>
</evidence>
<evidence type="ECO:0000313" key="10">
    <source>
        <dbReference type="Proteomes" id="UP000585614"/>
    </source>
</evidence>
<dbReference type="SMART" id="SM00389">
    <property type="entry name" value="HOX"/>
    <property type="match status" value="1"/>
</dbReference>
<comment type="subcellular location">
    <subcellularLocation>
        <location evidence="1 5 6">Nucleus</location>
    </subcellularLocation>
</comment>
<evidence type="ECO:0000256" key="7">
    <source>
        <dbReference type="SAM" id="MobiDB-lite"/>
    </source>
</evidence>
<feature type="DNA-binding region" description="Homeobox" evidence="5">
    <location>
        <begin position="8"/>
        <end position="67"/>
    </location>
</feature>
<reference evidence="9 10" key="1">
    <citation type="journal article" date="2020" name="Nature">
        <title>Six reference-quality genomes reveal evolution of bat adaptations.</title>
        <authorList>
            <person name="Jebb D."/>
            <person name="Huang Z."/>
            <person name="Pippel M."/>
            <person name="Hughes G.M."/>
            <person name="Lavrichenko K."/>
            <person name="Devanna P."/>
            <person name="Winkler S."/>
            <person name="Jermiin L.S."/>
            <person name="Skirmuntt E.C."/>
            <person name="Katzourakis A."/>
            <person name="Burkitt-Gray L."/>
            <person name="Ray D.A."/>
            <person name="Sullivan K.A.M."/>
            <person name="Roscito J.G."/>
            <person name="Kirilenko B.M."/>
            <person name="Davalos L.M."/>
            <person name="Corthals A.P."/>
            <person name="Power M.L."/>
            <person name="Jones G."/>
            <person name="Ransome R.D."/>
            <person name="Dechmann D.K.N."/>
            <person name="Locatelli A.G."/>
            <person name="Puechmaille S.J."/>
            <person name="Fedrigo O."/>
            <person name="Jarvis E.D."/>
            <person name="Hiller M."/>
            <person name="Vernes S.C."/>
            <person name="Myers E.W."/>
            <person name="Teeling E.C."/>
        </authorList>
    </citation>
    <scope>NUCLEOTIDE SEQUENCE [LARGE SCALE GENOMIC DNA]</scope>
    <source>
        <strain evidence="9">MRhiFer1</strain>
        <tissue evidence="9">Lung</tissue>
    </source>
</reference>
<protein>
    <recommendedName>
        <fullName evidence="8">Homeobox domain-containing protein</fullName>
    </recommendedName>
</protein>
<dbReference type="EMBL" id="JACAGC010000022">
    <property type="protein sequence ID" value="KAF6288343.1"/>
    <property type="molecule type" value="Genomic_DNA"/>
</dbReference>
<dbReference type="PANTHER" id="PTHR45793">
    <property type="entry name" value="HOMEOBOX PROTEIN"/>
    <property type="match status" value="1"/>
</dbReference>
<proteinExistence type="predicted"/>
<evidence type="ECO:0000256" key="5">
    <source>
        <dbReference type="PROSITE-ProRule" id="PRU00108"/>
    </source>
</evidence>
<sequence length="198" mass="21905">MAEKPGSTRRYRTIFSPEQLGILKDTFEKTMYPHWVTMTALTSATRLDELVIKTWFKNQRIKRRKQQLQTRPSLSLEAPSQIISAKEENPLPVTSTITHPMTSSISDAKAREPPKPSRIEQPGGAGASVWTASRDSQPHDLQQLCLGVSDPPWAAVPYDIDQFVQLYALPGDEHPSSLDQYLCPGGGGMAGNDLQCDG</sequence>
<dbReference type="PROSITE" id="PS50071">
    <property type="entry name" value="HOMEOBOX_2"/>
    <property type="match status" value="1"/>
</dbReference>
<dbReference type="GO" id="GO:0000981">
    <property type="term" value="F:DNA-binding transcription factor activity, RNA polymerase II-specific"/>
    <property type="evidence" value="ECO:0007669"/>
    <property type="project" value="TreeGrafter"/>
</dbReference>